<dbReference type="Proteomes" id="UP000214646">
    <property type="component" value="Unassembled WGS sequence"/>
</dbReference>
<keyword evidence="1" id="KW-0812">Transmembrane</keyword>
<dbReference type="EMBL" id="NIDE01000014">
    <property type="protein sequence ID" value="OWK37426.1"/>
    <property type="molecule type" value="Genomic_DNA"/>
</dbReference>
<evidence type="ECO:0000256" key="1">
    <source>
        <dbReference type="SAM" id="Phobius"/>
    </source>
</evidence>
<keyword evidence="1" id="KW-0472">Membrane</keyword>
<reference evidence="3" key="1">
    <citation type="submission" date="2017-06" db="EMBL/GenBank/DDBJ databases">
        <title>Genome analysis of Fimbriiglobus ruber SP5, the first member of the order Planctomycetales with confirmed chitinolytic capability.</title>
        <authorList>
            <person name="Ravin N.V."/>
            <person name="Rakitin A.L."/>
            <person name="Ivanova A.A."/>
            <person name="Beletsky A.V."/>
            <person name="Kulichevskaya I.S."/>
            <person name="Mardanov A.V."/>
            <person name="Dedysh S.N."/>
        </authorList>
    </citation>
    <scope>NUCLEOTIDE SEQUENCE [LARGE SCALE GENOMIC DNA]</scope>
    <source>
        <strain evidence="3">SP5</strain>
    </source>
</reference>
<name>A0A225DIX8_9BACT</name>
<comment type="caution">
    <text evidence="2">The sequence shown here is derived from an EMBL/GenBank/DDBJ whole genome shotgun (WGS) entry which is preliminary data.</text>
</comment>
<protein>
    <submittedName>
        <fullName evidence="2">Uncharacterized protein</fullName>
    </submittedName>
</protein>
<evidence type="ECO:0000313" key="3">
    <source>
        <dbReference type="Proteomes" id="UP000214646"/>
    </source>
</evidence>
<evidence type="ECO:0000313" key="2">
    <source>
        <dbReference type="EMBL" id="OWK37426.1"/>
    </source>
</evidence>
<accession>A0A225DIX8</accession>
<keyword evidence="1" id="KW-1133">Transmembrane helix</keyword>
<feature type="transmembrane region" description="Helical" evidence="1">
    <location>
        <begin position="20"/>
        <end position="39"/>
    </location>
</feature>
<dbReference type="AlphaFoldDB" id="A0A225DIX8"/>
<proteinExistence type="predicted"/>
<keyword evidence="3" id="KW-1185">Reference proteome</keyword>
<gene>
    <name evidence="2" type="ORF">FRUB_06546</name>
</gene>
<sequence length="106" mass="12211">MKGGVRALSSPTDTLASNGVFMVMTALAWSLKAWWALMLPDTAGRSQDRHRDEKRQVLGWEFRTFVTAFVSVPCQVVTPGRRRILRVLSWNPHLAIFFRLVDRLRR</sequence>
<organism evidence="2 3">
    <name type="scientific">Fimbriiglobus ruber</name>
    <dbReference type="NCBI Taxonomy" id="1908690"/>
    <lineage>
        <taxon>Bacteria</taxon>
        <taxon>Pseudomonadati</taxon>
        <taxon>Planctomycetota</taxon>
        <taxon>Planctomycetia</taxon>
        <taxon>Gemmatales</taxon>
        <taxon>Gemmataceae</taxon>
        <taxon>Fimbriiglobus</taxon>
    </lineage>
</organism>